<organism evidence="2 3">
    <name type="scientific">Candidatus Wolfebacteria bacterium GW2011_GWC1_37_10</name>
    <dbReference type="NCBI Taxonomy" id="1619010"/>
    <lineage>
        <taxon>Bacteria</taxon>
        <taxon>Candidatus Wolfeibacteriota</taxon>
    </lineage>
</organism>
<proteinExistence type="predicted"/>
<gene>
    <name evidence="2" type="ORF">US36_C0006G0010</name>
</gene>
<feature type="transmembrane region" description="Helical" evidence="1">
    <location>
        <begin position="98"/>
        <end position="123"/>
    </location>
</feature>
<reference evidence="2 3" key="1">
    <citation type="journal article" date="2015" name="Nature">
        <title>rRNA introns, odd ribosomes, and small enigmatic genomes across a large radiation of phyla.</title>
        <authorList>
            <person name="Brown C.T."/>
            <person name="Hug L.A."/>
            <person name="Thomas B.C."/>
            <person name="Sharon I."/>
            <person name="Castelle C.J."/>
            <person name="Singh A."/>
            <person name="Wilkins M.J."/>
            <person name="Williams K.H."/>
            <person name="Banfield J.F."/>
        </authorList>
    </citation>
    <scope>NUCLEOTIDE SEQUENCE [LARGE SCALE GENOMIC DNA]</scope>
</reference>
<keyword evidence="1" id="KW-0472">Membrane</keyword>
<feature type="transmembrane region" description="Helical" evidence="1">
    <location>
        <begin position="12"/>
        <end position="30"/>
    </location>
</feature>
<accession>A0A0G0J418</accession>
<keyword evidence="1" id="KW-0812">Transmembrane</keyword>
<comment type="caution">
    <text evidence="2">The sequence shown here is derived from an EMBL/GenBank/DDBJ whole genome shotgun (WGS) entry which is preliminary data.</text>
</comment>
<dbReference type="Proteomes" id="UP000034044">
    <property type="component" value="Unassembled WGS sequence"/>
</dbReference>
<evidence type="ECO:0000313" key="3">
    <source>
        <dbReference type="Proteomes" id="UP000034044"/>
    </source>
</evidence>
<dbReference type="EMBL" id="LBSR01000006">
    <property type="protein sequence ID" value="KKQ23011.1"/>
    <property type="molecule type" value="Genomic_DNA"/>
</dbReference>
<keyword evidence="1" id="KW-1133">Transmembrane helix</keyword>
<dbReference type="AlphaFoldDB" id="A0A0G0J418"/>
<evidence type="ECO:0000313" key="2">
    <source>
        <dbReference type="EMBL" id="KKQ23011.1"/>
    </source>
</evidence>
<protein>
    <recommendedName>
        <fullName evidence="4">DUF3899 domain-containing protein</fullName>
    </recommendedName>
</protein>
<sequence length="131" mass="15153">MNKVKNKLLKSLLYFLVSVISIILLIIVSISENEIFNVLGIIIFSFLSVLFFSLSFLYLVDHFKKDKNIENIKIKKAPIKEDVYLQEKQSKLDEFLEIIYGLFMIAIILGIIFVFGIVILAIVKWSFAIVF</sequence>
<evidence type="ECO:0000256" key="1">
    <source>
        <dbReference type="SAM" id="Phobius"/>
    </source>
</evidence>
<feature type="transmembrane region" description="Helical" evidence="1">
    <location>
        <begin position="36"/>
        <end position="60"/>
    </location>
</feature>
<evidence type="ECO:0008006" key="4">
    <source>
        <dbReference type="Google" id="ProtNLM"/>
    </source>
</evidence>
<name>A0A0G0J418_9BACT</name>